<sequence>MIFNQSTTIYDGERYEINGLNIWDYSWINTGKRIQVKDSVYGQNHIFPVYEIAANGATATFAAGEYSNCVWGVYHDK</sequence>
<dbReference type="AlphaFoldDB" id="A0A965ZEP0"/>
<evidence type="ECO:0000313" key="1">
    <source>
        <dbReference type="EMBL" id="NCD69679.1"/>
    </source>
</evidence>
<dbReference type="EMBL" id="WWEO01000042">
    <property type="protein sequence ID" value="NCD69679.1"/>
    <property type="molecule type" value="Genomic_DNA"/>
</dbReference>
<dbReference type="Proteomes" id="UP000638732">
    <property type="component" value="Unassembled WGS sequence"/>
</dbReference>
<proteinExistence type="predicted"/>
<comment type="caution">
    <text evidence="1">The sequence shown here is derived from an EMBL/GenBank/DDBJ whole genome shotgun (WGS) entry which is preliminary data.</text>
</comment>
<accession>A0A965ZEP0</accession>
<name>A0A965ZEP0_9SPHI</name>
<reference evidence="1" key="1">
    <citation type="submission" date="2020-01" db="EMBL/GenBank/DDBJ databases">
        <authorList>
            <person name="Seo Y.L."/>
        </authorList>
    </citation>
    <scope>NUCLEOTIDE SEQUENCE</scope>
    <source>
        <strain evidence="1">R11</strain>
    </source>
</reference>
<reference evidence="1" key="2">
    <citation type="submission" date="2020-10" db="EMBL/GenBank/DDBJ databases">
        <title>Mucilaginibacter sp. nov., isolated from soil.</title>
        <authorList>
            <person name="Jeon C.O."/>
        </authorList>
    </citation>
    <scope>NUCLEOTIDE SEQUENCE</scope>
    <source>
        <strain evidence="1">R11</strain>
    </source>
</reference>
<gene>
    <name evidence="1" type="ORF">GSY63_09960</name>
</gene>
<evidence type="ECO:0000313" key="2">
    <source>
        <dbReference type="Proteomes" id="UP000638732"/>
    </source>
</evidence>
<keyword evidence="2" id="KW-1185">Reference proteome</keyword>
<protein>
    <submittedName>
        <fullName evidence="1">Uncharacterized protein</fullName>
    </submittedName>
</protein>
<organism evidence="1 2">
    <name type="scientific">Mucilaginibacter agri</name>
    <dbReference type="NCBI Taxonomy" id="2695265"/>
    <lineage>
        <taxon>Bacteria</taxon>
        <taxon>Pseudomonadati</taxon>
        <taxon>Bacteroidota</taxon>
        <taxon>Sphingobacteriia</taxon>
        <taxon>Sphingobacteriales</taxon>
        <taxon>Sphingobacteriaceae</taxon>
        <taxon>Mucilaginibacter</taxon>
    </lineage>
</organism>
<dbReference type="RefSeq" id="WP_166585667.1">
    <property type="nucleotide sequence ID" value="NZ_WWEO01000042.1"/>
</dbReference>